<accession>A0ABX4EEU8</accession>
<sequence>MKKKILFKVVTFIIASCLISCANDDTNIQENNKSVKTKAYSSQVEEAKALALPVDEINNIPKSIKDKRAAAVILSNYVSIKDSLYSIDISKEDAQKLGIDADLYTSILQDLELSNKIIKEARQKGEKLVLPDIKEEAKKY</sequence>
<feature type="signal peptide" evidence="1">
    <location>
        <begin position="1"/>
        <end position="22"/>
    </location>
</feature>
<evidence type="ECO:0008006" key="4">
    <source>
        <dbReference type="Google" id="ProtNLM"/>
    </source>
</evidence>
<name>A0ABX4EEU8_SEGBR</name>
<organism evidence="2 3">
    <name type="scientific">Segatella bryantii</name>
    <name type="common">Prevotella bryantii</name>
    <dbReference type="NCBI Taxonomy" id="77095"/>
    <lineage>
        <taxon>Bacteria</taxon>
        <taxon>Pseudomonadati</taxon>
        <taxon>Bacteroidota</taxon>
        <taxon>Bacteroidia</taxon>
        <taxon>Bacteroidales</taxon>
        <taxon>Prevotellaceae</taxon>
        <taxon>Segatella</taxon>
    </lineage>
</organism>
<feature type="chain" id="PRO_5046876673" description="Lipoprotein" evidence="1">
    <location>
        <begin position="23"/>
        <end position="140"/>
    </location>
</feature>
<proteinExistence type="predicted"/>
<evidence type="ECO:0000256" key="1">
    <source>
        <dbReference type="SAM" id="SignalP"/>
    </source>
</evidence>
<keyword evidence="1" id="KW-0732">Signal</keyword>
<dbReference type="EMBL" id="NPJF01000060">
    <property type="protein sequence ID" value="OYP53627.1"/>
    <property type="molecule type" value="Genomic_DNA"/>
</dbReference>
<keyword evidence="3" id="KW-1185">Reference proteome</keyword>
<dbReference type="RefSeq" id="WP_094448995.1">
    <property type="nucleotide sequence ID" value="NZ_CP091802.1"/>
</dbReference>
<comment type="caution">
    <text evidence="2">The sequence shown here is derived from an EMBL/GenBank/DDBJ whole genome shotgun (WGS) entry which is preliminary data.</text>
</comment>
<evidence type="ECO:0000313" key="2">
    <source>
        <dbReference type="EMBL" id="OYP53627.1"/>
    </source>
</evidence>
<protein>
    <recommendedName>
        <fullName evidence="4">Lipoprotein</fullName>
    </recommendedName>
</protein>
<evidence type="ECO:0000313" key="3">
    <source>
        <dbReference type="Proteomes" id="UP000216189"/>
    </source>
</evidence>
<reference evidence="2 3" key="1">
    <citation type="submission" date="2017-08" db="EMBL/GenBank/DDBJ databases">
        <title>Comparative genomics of non-oral Prevotella species.</title>
        <authorList>
            <person name="Accetto T."/>
            <person name="Nograsek B."/>
            <person name="Avgustin G."/>
        </authorList>
    </citation>
    <scope>NUCLEOTIDE SEQUENCE [LARGE SCALE GENOMIC DNA]</scope>
    <source>
        <strain evidence="2 3">TC1-1</strain>
    </source>
</reference>
<dbReference type="Proteomes" id="UP000216189">
    <property type="component" value="Unassembled WGS sequence"/>
</dbReference>
<gene>
    <name evidence="2" type="ORF">CIK91_11855</name>
</gene>